<protein>
    <submittedName>
        <fullName evidence="2">Syntaxin-binding protein 2</fullName>
    </submittedName>
</protein>
<dbReference type="Gene3D" id="1.25.40.60">
    <property type="match status" value="1"/>
</dbReference>
<dbReference type="Gene3D" id="3.40.50.2060">
    <property type="match status" value="1"/>
</dbReference>
<dbReference type="eggNOG" id="KOG1301">
    <property type="taxonomic scope" value="Eukaryota"/>
</dbReference>
<reference evidence="2 3" key="1">
    <citation type="journal article" date="2012" name="Eukaryot. Cell">
        <title>Draft genome sequence of Wickerhamomyces ciferrii NRRL Y-1031 F-60-10.</title>
        <authorList>
            <person name="Schneider J."/>
            <person name="Andrea H."/>
            <person name="Blom J."/>
            <person name="Jaenicke S."/>
            <person name="Ruckert C."/>
            <person name="Schorsch C."/>
            <person name="Szczepanowski R."/>
            <person name="Farwick M."/>
            <person name="Goesmann A."/>
            <person name="Puhler A."/>
            <person name="Schaffer S."/>
            <person name="Tauch A."/>
            <person name="Kohler T."/>
            <person name="Brinkrolf K."/>
        </authorList>
    </citation>
    <scope>NUCLEOTIDE SEQUENCE [LARGE SCALE GENOMIC DNA]</scope>
    <source>
        <strain evidence="3">ATCC 14091 / BCRC 22168 / CBS 111 / JCM 3599 / NBRC 0793 / NRRL Y-1031 F-60-10</strain>
    </source>
</reference>
<dbReference type="STRING" id="1206466.K0KJG8"/>
<dbReference type="EMBL" id="CAIF01000026">
    <property type="protein sequence ID" value="CCH41634.1"/>
    <property type="molecule type" value="Genomic_DNA"/>
</dbReference>
<sequence length="620" mass="69657">MLHLNINSEGSDLTSGLNGEEIVWKVLVLDAKSTSIISSVLRVNDLLRCGITMHTVINSSRSPLPDVPAIYFVEPTKSNITQIVQDLKDDKYSSFYINFTSSLNRDLLEEFASLVAVTGKSSKILQVYDQYLNYVVTEPSLFSLELPNIYSSFSDAKTTEDQINELADKVASGLYDSIITLGNIPIIRAQPGGPSEFVAQKLDQKLRDYVISTKFSTSQDFSQRFVLVLLDRNLDLAAMFAHSWIYQCLVADVFKLERNTITLETEENGKKSKKQYDLDPKDFFWNKNSQLPFPDAVDNADTELKNYKETAAELTKSGGAQSYNDLDGKKDDTLQQTVNQLPELTARKTIIDMHMNVLLALLNELKAKGLDSFFEIEQSLSDPKSRSTFLEVLNTDNNTHNLEDKLRTFLVMLLTTDLPTNFIKEVEESFSKHEGFNIEALKYIRKFKENSKMRDSSIVLNSYAKDTTKQNSQANSGALFSSLSSKLYNLTDGKLTEGVGSLISGIKRLLPEKKAMPITNIVETIMDPQNAGDERLRVTDDYLYYDPKVIRGSHSKQPKRQSYLESVVFVVGGGNYLEYQNLQEWANLATSQGNSKSVIYGSTQIYSPTSFLKEISSLGN</sequence>
<dbReference type="InParanoid" id="K0KJG8"/>
<dbReference type="PANTHER" id="PTHR11679">
    <property type="entry name" value="VESICLE PROTEIN SORTING-ASSOCIATED"/>
    <property type="match status" value="1"/>
</dbReference>
<dbReference type="Gene3D" id="3.90.830.10">
    <property type="entry name" value="Syntaxin Binding Protein 1, Chain A, domain 2"/>
    <property type="match status" value="1"/>
</dbReference>
<dbReference type="Pfam" id="PF00995">
    <property type="entry name" value="Sec1"/>
    <property type="match status" value="1"/>
</dbReference>
<comment type="similarity">
    <text evidence="1">Belongs to the STXBP/unc-18/SEC1 family.</text>
</comment>
<dbReference type="HOGENOM" id="CLU_016216_3_1_1"/>
<proteinExistence type="inferred from homology"/>
<dbReference type="InterPro" id="IPR043127">
    <property type="entry name" value="Sec-1-like_dom3a"/>
</dbReference>
<gene>
    <name evidence="2" type="primary">SLY1</name>
    <name evidence="2" type="ORF">BN7_1175</name>
</gene>
<dbReference type="SUPFAM" id="SSF56815">
    <property type="entry name" value="Sec1/munc18-like (SM) proteins"/>
    <property type="match status" value="1"/>
</dbReference>
<comment type="caution">
    <text evidence="2">The sequence shown here is derived from an EMBL/GenBank/DDBJ whole genome shotgun (WGS) entry which is preliminary data.</text>
</comment>
<dbReference type="InterPro" id="IPR001619">
    <property type="entry name" value="Sec1-like"/>
</dbReference>
<organism evidence="2 3">
    <name type="scientific">Wickerhamomyces ciferrii (strain ATCC 14091 / BCRC 22168 / CBS 111 / JCM 3599 / NBRC 0793 / NRRL Y-1031 F-60-10)</name>
    <name type="common">Yeast</name>
    <name type="synonym">Pichia ciferrii</name>
    <dbReference type="NCBI Taxonomy" id="1206466"/>
    <lineage>
        <taxon>Eukaryota</taxon>
        <taxon>Fungi</taxon>
        <taxon>Dikarya</taxon>
        <taxon>Ascomycota</taxon>
        <taxon>Saccharomycotina</taxon>
        <taxon>Saccharomycetes</taxon>
        <taxon>Phaffomycetales</taxon>
        <taxon>Wickerhamomycetaceae</taxon>
        <taxon>Wickerhamomyces</taxon>
    </lineage>
</organism>
<dbReference type="GO" id="GO:0016192">
    <property type="term" value="P:vesicle-mediated transport"/>
    <property type="evidence" value="ECO:0007669"/>
    <property type="project" value="InterPro"/>
</dbReference>
<dbReference type="Proteomes" id="UP000009328">
    <property type="component" value="Unassembled WGS sequence"/>
</dbReference>
<dbReference type="FunCoup" id="K0KJG8">
    <property type="interactions" value="1217"/>
</dbReference>
<dbReference type="Gene3D" id="3.40.50.1910">
    <property type="match status" value="1"/>
</dbReference>
<keyword evidence="3" id="KW-1185">Reference proteome</keyword>
<dbReference type="InterPro" id="IPR043154">
    <property type="entry name" value="Sec-1-like_dom1"/>
</dbReference>
<evidence type="ECO:0000313" key="2">
    <source>
        <dbReference type="EMBL" id="CCH41634.1"/>
    </source>
</evidence>
<evidence type="ECO:0000256" key="1">
    <source>
        <dbReference type="ARBA" id="ARBA00009884"/>
    </source>
</evidence>
<dbReference type="PIRSF" id="PIRSF005715">
    <property type="entry name" value="VPS45_Sec1"/>
    <property type="match status" value="1"/>
</dbReference>
<dbReference type="InterPro" id="IPR027482">
    <property type="entry name" value="Sec1-like_dom2"/>
</dbReference>
<name>K0KJG8_WICCF</name>
<dbReference type="AlphaFoldDB" id="K0KJG8"/>
<accession>K0KJG8</accession>
<dbReference type="InterPro" id="IPR036045">
    <property type="entry name" value="Sec1-like_sf"/>
</dbReference>
<evidence type="ECO:0000313" key="3">
    <source>
        <dbReference type="Proteomes" id="UP000009328"/>
    </source>
</evidence>